<feature type="region of interest" description="Disordered" evidence="1">
    <location>
        <begin position="284"/>
        <end position="312"/>
    </location>
</feature>
<dbReference type="Pfam" id="PF07713">
    <property type="entry name" value="DUF1604"/>
    <property type="match status" value="1"/>
</dbReference>
<keyword evidence="4" id="KW-1185">Reference proteome</keyword>
<dbReference type="PROSITE" id="PS50174">
    <property type="entry name" value="G_PATCH"/>
    <property type="match status" value="1"/>
</dbReference>
<dbReference type="AlphaFoldDB" id="A0A1Y1Y6Y5"/>
<feature type="region of interest" description="Disordered" evidence="1">
    <location>
        <begin position="595"/>
        <end position="684"/>
    </location>
</feature>
<feature type="domain" description="G-patch" evidence="2">
    <location>
        <begin position="162"/>
        <end position="182"/>
    </location>
</feature>
<dbReference type="EMBL" id="MCFE01000228">
    <property type="protein sequence ID" value="ORX93655.1"/>
    <property type="molecule type" value="Genomic_DNA"/>
</dbReference>
<dbReference type="Proteomes" id="UP000193498">
    <property type="component" value="Unassembled WGS sequence"/>
</dbReference>
<name>A0A1Y1Y6Y5_9FUNG</name>
<dbReference type="OrthoDB" id="20507at2759"/>
<dbReference type="Pfam" id="PF26093">
    <property type="entry name" value="HTH_TGH"/>
    <property type="match status" value="1"/>
</dbReference>
<proteinExistence type="predicted"/>
<dbReference type="GO" id="GO:0005634">
    <property type="term" value="C:nucleus"/>
    <property type="evidence" value="ECO:0007669"/>
    <property type="project" value="TreeGrafter"/>
</dbReference>
<dbReference type="STRING" id="1314790.A0A1Y1Y6Y5"/>
<feature type="compositionally biased region" description="Low complexity" evidence="1">
    <location>
        <begin position="626"/>
        <end position="635"/>
    </location>
</feature>
<comment type="caution">
    <text evidence="3">The sequence shown here is derived from an EMBL/GenBank/DDBJ whole genome shotgun (WGS) entry which is preliminary data.</text>
</comment>
<dbReference type="InterPro" id="IPR011666">
    <property type="entry name" value="DUF1604"/>
</dbReference>
<dbReference type="InterPro" id="IPR000467">
    <property type="entry name" value="G_patch_dom"/>
</dbReference>
<feature type="region of interest" description="Disordered" evidence="1">
    <location>
        <begin position="527"/>
        <end position="564"/>
    </location>
</feature>
<accession>A0A1Y1Y6Y5</accession>
<dbReference type="GO" id="GO:0003723">
    <property type="term" value="F:RNA binding"/>
    <property type="evidence" value="ECO:0007669"/>
    <property type="project" value="TreeGrafter"/>
</dbReference>
<protein>
    <submittedName>
        <fullName evidence="3">DUF1604-domain-containing protein</fullName>
    </submittedName>
</protein>
<reference evidence="3 4" key="1">
    <citation type="submission" date="2016-07" db="EMBL/GenBank/DDBJ databases">
        <title>Pervasive Adenine N6-methylation of Active Genes in Fungi.</title>
        <authorList>
            <consortium name="DOE Joint Genome Institute"/>
            <person name="Mondo S.J."/>
            <person name="Dannebaum R.O."/>
            <person name="Kuo R.C."/>
            <person name="Labutti K."/>
            <person name="Haridas S."/>
            <person name="Kuo A."/>
            <person name="Salamov A."/>
            <person name="Ahrendt S.R."/>
            <person name="Lipzen A."/>
            <person name="Sullivan W."/>
            <person name="Andreopoulos W.B."/>
            <person name="Clum A."/>
            <person name="Lindquist E."/>
            <person name="Daum C."/>
            <person name="Ramamoorthy G.K."/>
            <person name="Gryganskyi A."/>
            <person name="Culley D."/>
            <person name="Magnuson J.K."/>
            <person name="James T.Y."/>
            <person name="O'Malley M.A."/>
            <person name="Stajich J.E."/>
            <person name="Spatafora J.W."/>
            <person name="Visel A."/>
            <person name="Grigoriev I.V."/>
        </authorList>
    </citation>
    <scope>NUCLEOTIDE SEQUENCE [LARGE SCALE GENOMIC DNA]</scope>
    <source>
        <strain evidence="3 4">CBS 931.73</strain>
    </source>
</reference>
<organism evidence="3 4">
    <name type="scientific">Basidiobolus meristosporus CBS 931.73</name>
    <dbReference type="NCBI Taxonomy" id="1314790"/>
    <lineage>
        <taxon>Eukaryota</taxon>
        <taxon>Fungi</taxon>
        <taxon>Fungi incertae sedis</taxon>
        <taxon>Zoopagomycota</taxon>
        <taxon>Entomophthoromycotina</taxon>
        <taxon>Basidiobolomycetes</taxon>
        <taxon>Basidiobolales</taxon>
        <taxon>Basidiobolaceae</taxon>
        <taxon>Basidiobolus</taxon>
    </lineage>
</organism>
<dbReference type="FunCoup" id="A0A1Y1Y6Y5">
    <property type="interactions" value="247"/>
</dbReference>
<evidence type="ECO:0000256" key="1">
    <source>
        <dbReference type="SAM" id="MobiDB-lite"/>
    </source>
</evidence>
<evidence type="ECO:0000313" key="3">
    <source>
        <dbReference type="EMBL" id="ORX93655.1"/>
    </source>
</evidence>
<feature type="compositionally biased region" description="Polar residues" evidence="1">
    <location>
        <begin position="603"/>
        <end position="615"/>
    </location>
</feature>
<dbReference type="PANTHER" id="PTHR13384">
    <property type="entry name" value="G PATCH DOMAIN-CONTAINING PROTEIN 1"/>
    <property type="match status" value="1"/>
</dbReference>
<dbReference type="Pfam" id="PF01585">
    <property type="entry name" value="G-patch"/>
    <property type="match status" value="1"/>
</dbReference>
<evidence type="ECO:0000313" key="4">
    <source>
        <dbReference type="Proteomes" id="UP000193498"/>
    </source>
</evidence>
<dbReference type="InParanoid" id="A0A1Y1Y6Y5"/>
<sequence length="698" mass="77435">MSYYRKRPREGDSDRESFVTVGTVLEDLGSGKDGKKAVPVWEQEVRDEKGRRRFHGAFTGGFSAGYFNTVGSKEGWEPKTFVSSRTSRSERKAFRPEDYMDEEDLAELADSQKLVTKDDFGKFGSTERDLARRRATADSLGDSSTLGAIPDSLLESFVIPSKEPVGVRLLKSMGWREGQGIGPRLSIKKQKNLASYDSELFKDAHASNFKFAPKDTAVISFTNKNNRYGIDYDPYNDNSGHSMRQSSDYYTSGVSYSAKRSGFGMEDDDDHDIYSTSSKADYNTSLFDDDDDDQPMVIGMSKKPSRPSRSSDYEYSKAKANTTTVVVGFIQATLPMPADKWFNPPDIPAGFNPYHRLGSQAPPPNHLADKQAEGSRRHVSEYTADQRGAMLGEEKINAPSRSVFDYISKDNKDRLNTLINGTTSSREKPDVPRIPKVEKKQALAALSGFIPFGDNIEKQNRYKQFLEYNAEIIKSLPPNPRGFSDEDLAKEHKEFAQAARIFHPMSSMMASRFTSASSESIIEEFKQPVPGLRPGPGPAEAKEQEPPQANKKPKKQESNYNKSPAAEAAAMNMFGQLTRSTTPFYPARLLCKRFNVPNPHPEYTSTTQPGKSSAGSREALSKESLDSIVNDSSSSFTAGLRQPTKPVEVKSFVSATTVEPDVQAKTPPAPQPAPKETVVPERPPMDIFKAIFADSDEE</sequence>
<gene>
    <name evidence="3" type="ORF">K493DRAFT_408325</name>
</gene>
<dbReference type="PANTHER" id="PTHR13384:SF19">
    <property type="entry name" value="G PATCH DOMAIN-CONTAINING PROTEIN 1"/>
    <property type="match status" value="1"/>
</dbReference>
<dbReference type="GO" id="GO:0006397">
    <property type="term" value="P:mRNA processing"/>
    <property type="evidence" value="ECO:0007669"/>
    <property type="project" value="InterPro"/>
</dbReference>
<evidence type="ECO:0000259" key="2">
    <source>
        <dbReference type="PROSITE" id="PS50174"/>
    </source>
</evidence>